<comment type="caution">
    <text evidence="2">The sequence shown here is derived from an EMBL/GenBank/DDBJ whole genome shotgun (WGS) entry which is preliminary data.</text>
</comment>
<feature type="domain" description="MEDS" evidence="1">
    <location>
        <begin position="5"/>
        <end position="157"/>
    </location>
</feature>
<dbReference type="EMBL" id="JBHUHZ010000003">
    <property type="protein sequence ID" value="MFD2163805.1"/>
    <property type="molecule type" value="Genomic_DNA"/>
</dbReference>
<evidence type="ECO:0000313" key="3">
    <source>
        <dbReference type="Proteomes" id="UP001597387"/>
    </source>
</evidence>
<evidence type="ECO:0000259" key="1">
    <source>
        <dbReference type="Pfam" id="PF14417"/>
    </source>
</evidence>
<organism evidence="2 3">
    <name type="scientific">Paradesertivirga mongoliensis</name>
    <dbReference type="NCBI Taxonomy" id="2100740"/>
    <lineage>
        <taxon>Bacteria</taxon>
        <taxon>Pseudomonadati</taxon>
        <taxon>Bacteroidota</taxon>
        <taxon>Sphingobacteriia</taxon>
        <taxon>Sphingobacteriales</taxon>
        <taxon>Sphingobacteriaceae</taxon>
        <taxon>Paradesertivirga</taxon>
    </lineage>
</organism>
<evidence type="ECO:0000313" key="2">
    <source>
        <dbReference type="EMBL" id="MFD2163805.1"/>
    </source>
</evidence>
<gene>
    <name evidence="2" type="ORF">ACFSJU_15465</name>
</gene>
<sequence>MAPCDHVLQIYENDDAFLELLMNFVGEGINSDESVIVIATDVHLKGLEFKLASHGLNVESLVSNHQYFPLNAEEILSKFMRSGWPDEELFMTVVTDLIKKAKAGDKKVRAFGEMVAILWAEGNSGATVNLEHLWNKLCQKEVFCLFCAYPKSGFTQGNEASMQHICDSHTRMVKGKPDSKDEILYKTIQSAKISA</sequence>
<accession>A0ABW4ZPD9</accession>
<keyword evidence="3" id="KW-1185">Reference proteome</keyword>
<name>A0ABW4ZPD9_9SPHI</name>
<dbReference type="RefSeq" id="WP_379126258.1">
    <property type="nucleotide sequence ID" value="NZ_JBHUHZ010000003.1"/>
</dbReference>
<proteinExistence type="predicted"/>
<dbReference type="InterPro" id="IPR025847">
    <property type="entry name" value="MEDS_domain"/>
</dbReference>
<protein>
    <submittedName>
        <fullName evidence="2">MEDS domain-containing protein</fullName>
    </submittedName>
</protein>
<dbReference type="Pfam" id="PF14417">
    <property type="entry name" value="MEDS"/>
    <property type="match status" value="1"/>
</dbReference>
<reference evidence="3" key="1">
    <citation type="journal article" date="2019" name="Int. J. Syst. Evol. Microbiol.">
        <title>The Global Catalogue of Microorganisms (GCM) 10K type strain sequencing project: providing services to taxonomists for standard genome sequencing and annotation.</title>
        <authorList>
            <consortium name="The Broad Institute Genomics Platform"/>
            <consortium name="The Broad Institute Genome Sequencing Center for Infectious Disease"/>
            <person name="Wu L."/>
            <person name="Ma J."/>
        </authorList>
    </citation>
    <scope>NUCLEOTIDE SEQUENCE [LARGE SCALE GENOMIC DNA]</scope>
    <source>
        <strain evidence="3">KCTC 42217</strain>
    </source>
</reference>
<dbReference type="Proteomes" id="UP001597387">
    <property type="component" value="Unassembled WGS sequence"/>
</dbReference>